<proteinExistence type="inferred from homology"/>
<dbReference type="Proteomes" id="UP000694866">
    <property type="component" value="Unplaced"/>
</dbReference>
<dbReference type="CDD" id="cd03127">
    <property type="entry name" value="tetraspanin_LEL"/>
    <property type="match status" value="1"/>
</dbReference>
<evidence type="ECO:0000256" key="4">
    <source>
        <dbReference type="ARBA" id="ARBA00022989"/>
    </source>
</evidence>
<keyword evidence="8" id="KW-1185">Reference proteome</keyword>
<feature type="disulfide bond" evidence="6">
    <location>
        <begin position="159"/>
        <end position="178"/>
    </location>
</feature>
<protein>
    <recommendedName>
        <fullName evidence="7">Tetraspanin</fullName>
    </recommendedName>
</protein>
<dbReference type="KEGG" id="fas:105263579"/>
<dbReference type="PRINTS" id="PR00259">
    <property type="entry name" value="TMFOUR"/>
</dbReference>
<dbReference type="InterPro" id="IPR000301">
    <property type="entry name" value="Tetraspanin_animals"/>
</dbReference>
<accession>A0A9R1SVY8</accession>
<feature type="transmembrane region" description="Helical" evidence="7">
    <location>
        <begin position="94"/>
        <end position="116"/>
    </location>
</feature>
<keyword evidence="6" id="KW-1015">Disulfide bond</keyword>
<dbReference type="OrthoDB" id="10051670at2759"/>
<reference evidence="9" key="1">
    <citation type="submission" date="2025-08" db="UniProtKB">
        <authorList>
            <consortium name="RefSeq"/>
        </authorList>
    </citation>
    <scope>IDENTIFICATION</scope>
    <source>
        <strain evidence="9">USDA-PBARC FA_bdor</strain>
        <tissue evidence="9">Whole organism</tissue>
    </source>
</reference>
<dbReference type="PANTHER" id="PTHR19282">
    <property type="entry name" value="TETRASPANIN"/>
    <property type="match status" value="1"/>
</dbReference>
<evidence type="ECO:0000256" key="7">
    <source>
        <dbReference type="RuleBase" id="RU361218"/>
    </source>
</evidence>
<evidence type="ECO:0000256" key="1">
    <source>
        <dbReference type="ARBA" id="ARBA00004141"/>
    </source>
</evidence>
<feature type="transmembrane region" description="Helical" evidence="7">
    <location>
        <begin position="63"/>
        <end position="87"/>
    </location>
</feature>
<dbReference type="InterPro" id="IPR018499">
    <property type="entry name" value="Tetraspanin/Peripherin"/>
</dbReference>
<feature type="transmembrane region" description="Helical" evidence="7">
    <location>
        <begin position="205"/>
        <end position="228"/>
    </location>
</feature>
<dbReference type="CTD" id="31080"/>
<evidence type="ECO:0000256" key="6">
    <source>
        <dbReference type="PIRSR" id="PIRSR002419-1"/>
    </source>
</evidence>
<feature type="transmembrane region" description="Helical" evidence="7">
    <location>
        <begin position="20"/>
        <end position="43"/>
    </location>
</feature>
<sequence>MALKGSEAARLERSIGCVKYTIFSLNAILWIFGAAMFGVSVWMRADPGFQEWVEFLEIDEFYIGLYILIVASIIVMVVAFFGCAAALMENINALYIHIGLQMLGFCLGLAGTAVLLDFSTYDSDIQPLIRRSMTTLIINSQYEKPGMILRMIQEGIGCCGSDGPMDYLNLYKPLPSECRDSVTGNAFFHGCVDELSWFLEGRSGWLAGISLALCLLHVIQAVLSLILIQARQKEDEAAIFKR</sequence>
<evidence type="ECO:0000256" key="2">
    <source>
        <dbReference type="ARBA" id="ARBA00006840"/>
    </source>
</evidence>
<evidence type="ECO:0000256" key="5">
    <source>
        <dbReference type="ARBA" id="ARBA00023136"/>
    </source>
</evidence>
<organism evidence="8 9">
    <name type="scientific">Fopius arisanus</name>
    <dbReference type="NCBI Taxonomy" id="64838"/>
    <lineage>
        <taxon>Eukaryota</taxon>
        <taxon>Metazoa</taxon>
        <taxon>Ecdysozoa</taxon>
        <taxon>Arthropoda</taxon>
        <taxon>Hexapoda</taxon>
        <taxon>Insecta</taxon>
        <taxon>Pterygota</taxon>
        <taxon>Neoptera</taxon>
        <taxon>Endopterygota</taxon>
        <taxon>Hymenoptera</taxon>
        <taxon>Apocrita</taxon>
        <taxon>Ichneumonoidea</taxon>
        <taxon>Braconidae</taxon>
        <taxon>Opiinae</taxon>
        <taxon>Fopius</taxon>
    </lineage>
</organism>
<dbReference type="PANTHER" id="PTHR19282:SF555">
    <property type="entry name" value="TETRASPANIN-2A"/>
    <property type="match status" value="1"/>
</dbReference>
<dbReference type="AlphaFoldDB" id="A0A9R1SVY8"/>
<evidence type="ECO:0000256" key="3">
    <source>
        <dbReference type="ARBA" id="ARBA00022692"/>
    </source>
</evidence>
<comment type="subcellular location">
    <subcellularLocation>
        <location evidence="1 7">Membrane</location>
        <topology evidence="1 7">Multi-pass membrane protein</topology>
    </subcellularLocation>
</comment>
<dbReference type="SUPFAM" id="SSF48652">
    <property type="entry name" value="Tetraspanin"/>
    <property type="match status" value="1"/>
</dbReference>
<name>A0A9R1SVY8_9HYME</name>
<keyword evidence="5 7" id="KW-0472">Membrane</keyword>
<evidence type="ECO:0000313" key="8">
    <source>
        <dbReference type="Proteomes" id="UP000694866"/>
    </source>
</evidence>
<dbReference type="InterPro" id="IPR008952">
    <property type="entry name" value="Tetraspanin_EC2_sf"/>
</dbReference>
<keyword evidence="3 7" id="KW-0812">Transmembrane</keyword>
<dbReference type="Gene3D" id="1.10.1450.10">
    <property type="entry name" value="Tetraspanin"/>
    <property type="match status" value="1"/>
</dbReference>
<dbReference type="GO" id="GO:0005886">
    <property type="term" value="C:plasma membrane"/>
    <property type="evidence" value="ECO:0007669"/>
    <property type="project" value="TreeGrafter"/>
</dbReference>
<evidence type="ECO:0000313" key="9">
    <source>
        <dbReference type="RefSeq" id="XP_011298165.1"/>
    </source>
</evidence>
<keyword evidence="4 7" id="KW-1133">Transmembrane helix</keyword>
<comment type="similarity">
    <text evidence="2 7">Belongs to the tetraspanin (TM4SF) family.</text>
</comment>
<dbReference type="Pfam" id="PF00335">
    <property type="entry name" value="Tetraspanin"/>
    <property type="match status" value="1"/>
</dbReference>
<feature type="disulfide bond" evidence="6">
    <location>
        <begin position="158"/>
        <end position="191"/>
    </location>
</feature>
<gene>
    <name evidence="9" type="primary">Tsp2A</name>
</gene>
<dbReference type="PIRSF" id="PIRSF002419">
    <property type="entry name" value="Tetraspanin"/>
    <property type="match status" value="1"/>
</dbReference>
<dbReference type="RefSeq" id="XP_011298165.1">
    <property type="nucleotide sequence ID" value="XM_011299863.1"/>
</dbReference>
<dbReference type="GeneID" id="105263579"/>